<proteinExistence type="predicted"/>
<feature type="compositionally biased region" description="Polar residues" evidence="1">
    <location>
        <begin position="20"/>
        <end position="34"/>
    </location>
</feature>
<organism evidence="3 4">
    <name type="scientific">Peribacillus deserti</name>
    <dbReference type="NCBI Taxonomy" id="673318"/>
    <lineage>
        <taxon>Bacteria</taxon>
        <taxon>Bacillati</taxon>
        <taxon>Bacillota</taxon>
        <taxon>Bacilli</taxon>
        <taxon>Bacillales</taxon>
        <taxon>Bacillaceae</taxon>
        <taxon>Peribacillus</taxon>
    </lineage>
</organism>
<evidence type="ECO:0000256" key="2">
    <source>
        <dbReference type="SAM" id="Phobius"/>
    </source>
</evidence>
<dbReference type="PANTHER" id="PTHR40040:SF1">
    <property type="entry name" value="MEMBRANE PROTEIN"/>
    <property type="match status" value="1"/>
</dbReference>
<dbReference type="Proteomes" id="UP000234748">
    <property type="component" value="Unassembled WGS sequence"/>
</dbReference>
<keyword evidence="2" id="KW-0472">Membrane</keyword>
<feature type="region of interest" description="Disordered" evidence="1">
    <location>
        <begin position="1"/>
        <end position="79"/>
    </location>
</feature>
<dbReference type="InterPro" id="IPR055338">
    <property type="entry name" value="YqfX-like"/>
</dbReference>
<evidence type="ECO:0000313" key="3">
    <source>
        <dbReference type="EMBL" id="PLT31009.1"/>
    </source>
</evidence>
<dbReference type="PANTHER" id="PTHR40040">
    <property type="entry name" value="SMALL HYDROPHOBIC PROTEIN-RELATED"/>
    <property type="match status" value="1"/>
</dbReference>
<reference evidence="3 4" key="1">
    <citation type="submission" date="2017-11" db="EMBL/GenBank/DDBJ databases">
        <title>Comparitive Functional Genomics of Dry Heat Resistant strains isolated from the Viking Spacecraft.</title>
        <authorList>
            <person name="Seuylemezian A."/>
            <person name="Cooper K."/>
            <person name="Vaishampayan P."/>
        </authorList>
    </citation>
    <scope>NUCLEOTIDE SEQUENCE [LARGE SCALE GENOMIC DNA]</scope>
    <source>
        <strain evidence="3 4">V1-29</strain>
    </source>
</reference>
<dbReference type="OrthoDB" id="2943217at2"/>
<evidence type="ECO:0000256" key="1">
    <source>
        <dbReference type="SAM" id="MobiDB-lite"/>
    </source>
</evidence>
<dbReference type="AlphaFoldDB" id="A0A2N5M9I1"/>
<name>A0A2N5M9I1_9BACI</name>
<keyword evidence="4" id="KW-1185">Reference proteome</keyword>
<protein>
    <recommendedName>
        <fullName evidence="5">DUF4190 domain-containing protein</fullName>
    </recommendedName>
</protein>
<accession>A0A2N5M9I1</accession>
<keyword evidence="2" id="KW-1133">Transmembrane helix</keyword>
<dbReference type="EMBL" id="PGUY01000014">
    <property type="protein sequence ID" value="PLT31009.1"/>
    <property type="molecule type" value="Genomic_DNA"/>
</dbReference>
<sequence length="152" mass="16684">MQDKDFSNKEFSHGNRADSGGTNASDIQDSQMNTDVPDYGSEQNNTYRSNRDFQRNNQEETSTELAPGTRSFTRDESRNTRLTGMAAGKGMGYAALIVSILSLFVAPILFGIVGIVLGFLARRNNESRTLGYWAIGIGAFSLIIGTLILPFF</sequence>
<feature type="transmembrane region" description="Helical" evidence="2">
    <location>
        <begin position="132"/>
        <end position="151"/>
    </location>
</feature>
<evidence type="ECO:0008006" key="5">
    <source>
        <dbReference type="Google" id="ProtNLM"/>
    </source>
</evidence>
<evidence type="ECO:0000313" key="4">
    <source>
        <dbReference type="Proteomes" id="UP000234748"/>
    </source>
</evidence>
<feature type="compositionally biased region" description="Basic and acidic residues" evidence="1">
    <location>
        <begin position="1"/>
        <end position="16"/>
    </location>
</feature>
<feature type="transmembrane region" description="Helical" evidence="2">
    <location>
        <begin position="93"/>
        <end position="120"/>
    </location>
</feature>
<comment type="caution">
    <text evidence="3">The sequence shown here is derived from an EMBL/GenBank/DDBJ whole genome shotgun (WGS) entry which is preliminary data.</text>
</comment>
<feature type="compositionally biased region" description="Basic and acidic residues" evidence="1">
    <location>
        <begin position="49"/>
        <end position="58"/>
    </location>
</feature>
<gene>
    <name evidence="3" type="ORF">CUU66_05445</name>
</gene>
<keyword evidence="2" id="KW-0812">Transmembrane</keyword>